<dbReference type="AlphaFoldDB" id="A0A0M1P0X6"/>
<dbReference type="InterPro" id="IPR001119">
    <property type="entry name" value="SLH_dom"/>
</dbReference>
<dbReference type="PATRIC" id="fig|1705565.3.peg.2361"/>
<dbReference type="EMBL" id="LIUT01000001">
    <property type="protein sequence ID" value="KOR88116.1"/>
    <property type="molecule type" value="Genomic_DNA"/>
</dbReference>
<protein>
    <submittedName>
        <fullName evidence="2">S-layer protein</fullName>
    </submittedName>
</protein>
<accession>A0A0M1P0X6</accession>
<evidence type="ECO:0000259" key="1">
    <source>
        <dbReference type="PROSITE" id="PS51272"/>
    </source>
</evidence>
<sequence>MKSKSIIVLLALAVLIGSLYLNEVEAASQDSTASITGEIQRAVAPHFTDIEGHWAQAAILDAIKRGYVDGYPDQRFLPNKEVTTAEFIKMAVTALKLEVNVSNKDTWYTPYVAAAESAGFYRAEDFTNRNLTQHMTREEMSKLAVRALGHKNVGEKQWMYLASKDGILSGTAPGELSPTGTTTRAQAIVVIERLLQAKSGKELPVDQYAVAAAEVYWHKTNIFSVAPEIFNGPDNKNNTGINYWKVSNLKFAGKDGTTIQVEELLATDWNDPRDPNRRLLPTKNKLSYRTNDGDWAKFSDDLKCYVIIVKARIVTNKNPKGYPITDRVNLQIHGYNGVPTGNSLIVPSVIESSDPNKKIYGLVIPKEKFSTDGSIRVSVESISAGAPIISQVLSRSILIR</sequence>
<evidence type="ECO:0000313" key="2">
    <source>
        <dbReference type="EMBL" id="KOR88116.1"/>
    </source>
</evidence>
<dbReference type="OrthoDB" id="5845122at2"/>
<evidence type="ECO:0000313" key="3">
    <source>
        <dbReference type="Proteomes" id="UP000036932"/>
    </source>
</evidence>
<dbReference type="RefSeq" id="WP_054401212.1">
    <property type="nucleotide sequence ID" value="NZ_LIUT01000001.1"/>
</dbReference>
<reference evidence="3" key="1">
    <citation type="submission" date="2015-08" db="EMBL/GenBank/DDBJ databases">
        <title>Genome sequencing project for genomic taxonomy and phylogenomics of Bacillus-like bacteria.</title>
        <authorList>
            <person name="Liu B."/>
            <person name="Wang J."/>
            <person name="Zhu Y."/>
            <person name="Liu G."/>
            <person name="Chen Q."/>
            <person name="Chen Z."/>
            <person name="Lan J."/>
            <person name="Che J."/>
            <person name="Ge C."/>
            <person name="Shi H."/>
            <person name="Pan Z."/>
            <person name="Liu X."/>
        </authorList>
    </citation>
    <scope>NUCLEOTIDE SEQUENCE [LARGE SCALE GENOMIC DNA]</scope>
    <source>
        <strain evidence="3">FJAT-22460</strain>
    </source>
</reference>
<feature type="domain" description="SLH" evidence="1">
    <location>
        <begin position="42"/>
        <end position="105"/>
    </location>
</feature>
<dbReference type="PROSITE" id="PS51272">
    <property type="entry name" value="SLH"/>
    <property type="match status" value="1"/>
</dbReference>
<comment type="caution">
    <text evidence="2">The sequence shown here is derived from an EMBL/GenBank/DDBJ whole genome shotgun (WGS) entry which is preliminary data.</text>
</comment>
<proteinExistence type="predicted"/>
<dbReference type="InterPro" id="IPR051465">
    <property type="entry name" value="Cell_Envelope_Struct_Comp"/>
</dbReference>
<dbReference type="PANTHER" id="PTHR43308">
    <property type="entry name" value="OUTER MEMBRANE PROTEIN ALPHA-RELATED"/>
    <property type="match status" value="1"/>
</dbReference>
<dbReference type="PANTHER" id="PTHR43308:SF5">
    <property type="entry name" value="S-LAYER PROTEIN _ PEPTIDOGLYCAN ENDO-BETA-N-ACETYLGLUCOSAMINIDASE"/>
    <property type="match status" value="1"/>
</dbReference>
<gene>
    <name evidence="2" type="ORF">AM231_02460</name>
</gene>
<dbReference type="Pfam" id="PF00395">
    <property type="entry name" value="SLH"/>
    <property type="match status" value="2"/>
</dbReference>
<keyword evidence="3" id="KW-1185">Reference proteome</keyword>
<dbReference type="Proteomes" id="UP000036932">
    <property type="component" value="Unassembled WGS sequence"/>
</dbReference>
<name>A0A0M1P0X6_9BACL</name>
<organism evidence="2 3">
    <name type="scientific">Paenibacillus solani</name>
    <dbReference type="NCBI Taxonomy" id="1705565"/>
    <lineage>
        <taxon>Bacteria</taxon>
        <taxon>Bacillati</taxon>
        <taxon>Bacillota</taxon>
        <taxon>Bacilli</taxon>
        <taxon>Bacillales</taxon>
        <taxon>Paenibacillaceae</taxon>
        <taxon>Paenibacillus</taxon>
    </lineage>
</organism>